<keyword evidence="2" id="KW-0808">Transferase</keyword>
<evidence type="ECO:0000313" key="5">
    <source>
        <dbReference type="Proteomes" id="UP000002774"/>
    </source>
</evidence>
<name>H1Y2B6_9SPHI</name>
<gene>
    <name evidence="4" type="ORF">Mucpa_3799</name>
</gene>
<dbReference type="RefSeq" id="WP_008508523.1">
    <property type="nucleotide sequence ID" value="NZ_CM001403.1"/>
</dbReference>
<dbReference type="PANTHER" id="PTHR11783">
    <property type="entry name" value="SULFOTRANSFERASE SULT"/>
    <property type="match status" value="1"/>
</dbReference>
<comment type="similarity">
    <text evidence="1">Belongs to the sulfotransferase 1 family.</text>
</comment>
<proteinExistence type="inferred from homology"/>
<feature type="domain" description="Sulfotransferase" evidence="3">
    <location>
        <begin position="6"/>
        <end position="276"/>
    </location>
</feature>
<organism evidence="4 5">
    <name type="scientific">Mucilaginibacter paludis DSM 18603</name>
    <dbReference type="NCBI Taxonomy" id="714943"/>
    <lineage>
        <taxon>Bacteria</taxon>
        <taxon>Pseudomonadati</taxon>
        <taxon>Bacteroidota</taxon>
        <taxon>Sphingobacteriia</taxon>
        <taxon>Sphingobacteriales</taxon>
        <taxon>Sphingobacteriaceae</taxon>
        <taxon>Mucilaginibacter</taxon>
    </lineage>
</organism>
<evidence type="ECO:0000256" key="1">
    <source>
        <dbReference type="ARBA" id="ARBA00005771"/>
    </source>
</evidence>
<dbReference type="InterPro" id="IPR027417">
    <property type="entry name" value="P-loop_NTPase"/>
</dbReference>
<dbReference type="STRING" id="714943.Mucpa_3799"/>
<keyword evidence="5" id="KW-1185">Reference proteome</keyword>
<dbReference type="Gene3D" id="3.40.50.300">
    <property type="entry name" value="P-loop containing nucleotide triphosphate hydrolases"/>
    <property type="match status" value="1"/>
</dbReference>
<evidence type="ECO:0000256" key="2">
    <source>
        <dbReference type="ARBA" id="ARBA00022679"/>
    </source>
</evidence>
<dbReference type="OrthoDB" id="1437579at2"/>
<reference evidence="4" key="1">
    <citation type="submission" date="2011-09" db="EMBL/GenBank/DDBJ databases">
        <title>The permanent draft genome of Mucilaginibacter paludis DSM 18603.</title>
        <authorList>
            <consortium name="US DOE Joint Genome Institute (JGI-PGF)"/>
            <person name="Lucas S."/>
            <person name="Han J."/>
            <person name="Lapidus A."/>
            <person name="Bruce D."/>
            <person name="Goodwin L."/>
            <person name="Pitluck S."/>
            <person name="Peters L."/>
            <person name="Kyrpides N."/>
            <person name="Mavromatis K."/>
            <person name="Ivanova N."/>
            <person name="Mikhailova N."/>
            <person name="Held B."/>
            <person name="Detter J.C."/>
            <person name="Tapia R."/>
            <person name="Han C."/>
            <person name="Land M."/>
            <person name="Hauser L."/>
            <person name="Markowitz V."/>
            <person name="Cheng J.-F."/>
            <person name="Hugenholtz P."/>
            <person name="Woyke T."/>
            <person name="Wu D."/>
            <person name="Tindall B."/>
            <person name="Brambilla E."/>
            <person name="Klenk H.-P."/>
            <person name="Eisen J.A."/>
        </authorList>
    </citation>
    <scope>NUCLEOTIDE SEQUENCE [LARGE SCALE GENOMIC DNA]</scope>
    <source>
        <strain evidence="4">DSM 18603</strain>
    </source>
</reference>
<evidence type="ECO:0000313" key="4">
    <source>
        <dbReference type="EMBL" id="EHQ27896.1"/>
    </source>
</evidence>
<dbReference type="Proteomes" id="UP000002774">
    <property type="component" value="Chromosome"/>
</dbReference>
<accession>H1Y2B6</accession>
<sequence>MKKNIVWLASYPKSGNTWFRSFLYALLTDVSVDINRLNEICSNFSYKGFFRKMTDFSPDYFYDSEIKCLLPEVYQQYALDRPDISYFKIHDAFTFNLLGEPIVPEQVTMGAIYLIRNPLDVSISLARHYDFSIDESIEMMNNHHYVIAEQKNNLNVKTQFQQLLKSWRLHVESWTRLPNFPVAVVRYEDMLDKPLETFSRALNLLDLKFTNEQINKAIEASSFFKLKKQEQASGFIEKPAKAKMFFNDGKKDNWKEILHNSQIQKILHENEELMKLYNYC</sequence>
<dbReference type="InterPro" id="IPR000863">
    <property type="entry name" value="Sulfotransferase_dom"/>
</dbReference>
<protein>
    <submittedName>
        <fullName evidence="4">Sulfotransferase</fullName>
    </submittedName>
</protein>
<dbReference type="GO" id="GO:0008146">
    <property type="term" value="F:sulfotransferase activity"/>
    <property type="evidence" value="ECO:0007669"/>
    <property type="project" value="InterPro"/>
</dbReference>
<evidence type="ECO:0000259" key="3">
    <source>
        <dbReference type="Pfam" id="PF00685"/>
    </source>
</evidence>
<dbReference type="eggNOG" id="ENOG502ZB7Q">
    <property type="taxonomic scope" value="Bacteria"/>
</dbReference>
<dbReference type="EMBL" id="CM001403">
    <property type="protein sequence ID" value="EHQ27896.1"/>
    <property type="molecule type" value="Genomic_DNA"/>
</dbReference>
<dbReference type="Pfam" id="PF00685">
    <property type="entry name" value="Sulfotransfer_1"/>
    <property type="match status" value="1"/>
</dbReference>
<dbReference type="AlphaFoldDB" id="H1Y2B6"/>
<dbReference type="SUPFAM" id="SSF52540">
    <property type="entry name" value="P-loop containing nucleoside triphosphate hydrolases"/>
    <property type="match status" value="1"/>
</dbReference>
<dbReference type="HOGENOM" id="CLU_027239_4_1_10"/>